<dbReference type="Pfam" id="PF11681">
    <property type="entry name" value="Phage_Tube_PhiTE"/>
    <property type="match status" value="1"/>
</dbReference>
<organism evidence="1 2">
    <name type="scientific">Phocoenobacter skyensis</name>
    <dbReference type="NCBI Taxonomy" id="97481"/>
    <lineage>
        <taxon>Bacteria</taxon>
        <taxon>Pseudomonadati</taxon>
        <taxon>Pseudomonadota</taxon>
        <taxon>Gammaproteobacteria</taxon>
        <taxon>Pasteurellales</taxon>
        <taxon>Pasteurellaceae</taxon>
        <taxon>Phocoenobacter</taxon>
    </lineage>
</organism>
<dbReference type="InterPro" id="IPR021695">
    <property type="entry name" value="Phage_KPP10_Orf10"/>
</dbReference>
<name>A0ABT9JID7_9PAST</name>
<dbReference type="NCBIfam" id="NF047581">
    <property type="entry name" value="gp105_phage_fam"/>
    <property type="match status" value="1"/>
</dbReference>
<dbReference type="RefSeq" id="WP_306383703.1">
    <property type="nucleotide sequence ID" value="NZ_JASAVR010000001.1"/>
</dbReference>
<gene>
    <name evidence="1" type="ORF">QJT92_01320</name>
</gene>
<evidence type="ECO:0000313" key="1">
    <source>
        <dbReference type="EMBL" id="MDP8084573.1"/>
    </source>
</evidence>
<comment type="caution">
    <text evidence="1">The sequence shown here is derived from an EMBL/GenBank/DDBJ whole genome shotgun (WGS) entry which is preliminary data.</text>
</comment>
<keyword evidence="2" id="KW-1185">Reference proteome</keyword>
<evidence type="ECO:0000313" key="2">
    <source>
        <dbReference type="Proteomes" id="UP001224812"/>
    </source>
</evidence>
<reference evidence="1 2" key="1">
    <citation type="journal article" date="2023" name="Front. Microbiol.">
        <title>Phylogeography and host specificity of Pasteurellaceae pathogenic to sea-farmed fish in the north-east Atlantic.</title>
        <authorList>
            <person name="Gulla S."/>
            <person name="Colquhoun D.J."/>
            <person name="Olsen A.B."/>
            <person name="Spilsberg B."/>
            <person name="Lagesen K."/>
            <person name="Aakesson C.P."/>
            <person name="Strom S."/>
            <person name="Manji F."/>
            <person name="Birkbeck T.H."/>
            <person name="Nilsen H.K."/>
        </authorList>
    </citation>
    <scope>NUCLEOTIDE SEQUENCE [LARGE SCALE GENOMIC DNA]</scope>
    <source>
        <strain evidence="1 2">VIO11850</strain>
    </source>
</reference>
<dbReference type="Proteomes" id="UP001224812">
    <property type="component" value="Unassembled WGS sequence"/>
</dbReference>
<sequence>MALKTYSPDRVIVTFGAHTVKGFADGEFISVEQMSDGITSESGADGEVARAMSTDKRMKVKITLQQTSDSNYFFSDVYDRDQISGGAVVLPISITDKRGKSLFAAAQAWIIKKPSSSFGKELNTREWEIETAKATYTVGGND</sequence>
<dbReference type="EMBL" id="JASAVS010000001">
    <property type="protein sequence ID" value="MDP8084573.1"/>
    <property type="molecule type" value="Genomic_DNA"/>
</dbReference>
<protein>
    <submittedName>
        <fullName evidence="1">DUF3277 family protein</fullName>
    </submittedName>
</protein>
<proteinExistence type="predicted"/>
<accession>A0ABT9JID7</accession>